<dbReference type="PANTHER" id="PTHR19343:SF13">
    <property type="entry name" value="T CELL RECEPTOR ALPHA VARIABLE 21"/>
    <property type="match status" value="1"/>
</dbReference>
<feature type="domain" description="Ig-like" evidence="7">
    <location>
        <begin position="66"/>
        <end position="157"/>
    </location>
</feature>
<dbReference type="InterPro" id="IPR003599">
    <property type="entry name" value="Ig_sub"/>
</dbReference>
<reference evidence="8 9" key="1">
    <citation type="submission" date="2021-02" db="EMBL/GenBank/DDBJ databases">
        <title>Safari Cat Assemblies.</title>
        <authorList>
            <person name="Bredemeyer K.R."/>
            <person name="Murphy W.J."/>
        </authorList>
    </citation>
    <scope>NUCLEOTIDE SEQUENCE [LARGE SCALE GENOMIC DNA]</scope>
</reference>
<dbReference type="InterPro" id="IPR013783">
    <property type="entry name" value="Ig-like_fold"/>
</dbReference>
<reference evidence="8" key="3">
    <citation type="submission" date="2025-09" db="UniProtKB">
        <authorList>
            <consortium name="Ensembl"/>
        </authorList>
    </citation>
    <scope>IDENTIFICATION</scope>
    <source>
        <strain evidence="8">breed Abyssinian</strain>
    </source>
</reference>
<accession>A0ABI7YT20</accession>
<keyword evidence="4" id="KW-0675">Receptor</keyword>
<dbReference type="SMART" id="SM00409">
    <property type="entry name" value="IG"/>
    <property type="match status" value="1"/>
</dbReference>
<evidence type="ECO:0000256" key="5">
    <source>
        <dbReference type="ARBA" id="ARBA00023319"/>
    </source>
</evidence>
<protein>
    <recommendedName>
        <fullName evidence="7">Ig-like domain-containing protein</fullName>
    </recommendedName>
</protein>
<evidence type="ECO:0000313" key="9">
    <source>
        <dbReference type="Proteomes" id="UP000823872"/>
    </source>
</evidence>
<dbReference type="InterPro" id="IPR051006">
    <property type="entry name" value="TCR_variable_domain"/>
</dbReference>
<dbReference type="InterPro" id="IPR013106">
    <property type="entry name" value="Ig_V-set"/>
</dbReference>
<dbReference type="Ensembl" id="ENSFCTT00005051420.1">
    <property type="protein sequence ID" value="ENSFCTP00005037635.1"/>
    <property type="gene ID" value="ENSFCTG00005017872.1"/>
</dbReference>
<dbReference type="InterPro" id="IPR036179">
    <property type="entry name" value="Ig-like_dom_sf"/>
</dbReference>
<dbReference type="PANTHER" id="PTHR19343">
    <property type="entry name" value="T CELL RECEPTOR ALPHA VARIABLE 1-2"/>
    <property type="match status" value="1"/>
</dbReference>
<dbReference type="Pfam" id="PF07686">
    <property type="entry name" value="V-set"/>
    <property type="match status" value="1"/>
</dbReference>
<evidence type="ECO:0000256" key="3">
    <source>
        <dbReference type="ARBA" id="ARBA00023130"/>
    </source>
</evidence>
<dbReference type="Gene3D" id="2.60.40.10">
    <property type="entry name" value="Immunoglobulins"/>
    <property type="match status" value="1"/>
</dbReference>
<dbReference type="GeneTree" id="ENSGT00940000163708"/>
<sequence length="195" mass="21593">MKLSFDWLSHQQKGSLLHQDPETAPQRRFGIVTDCTKTQIDVRMGNVLECAFIVLWLQLGWVSSKQKVMQSPEALNVQEGDSVVLNCSYTGSTFYSLQWFRQDPGKGLTVLLLIQSAQREETSGRIKASLDKPSKHSTLYIAASQPSDSATYLCAIEAQCTTGSWHQYPNSAAGAPPTCPILKLRNLSPSRGFLN</sequence>
<evidence type="ECO:0000313" key="8">
    <source>
        <dbReference type="Ensembl" id="ENSFCTP00005037635.1"/>
    </source>
</evidence>
<dbReference type="SMART" id="SM00406">
    <property type="entry name" value="IGv"/>
    <property type="match status" value="1"/>
</dbReference>
<dbReference type="PROSITE" id="PS50835">
    <property type="entry name" value="IG_LIKE"/>
    <property type="match status" value="1"/>
</dbReference>
<keyword evidence="1" id="KW-0732">Signal</keyword>
<evidence type="ECO:0000259" key="7">
    <source>
        <dbReference type="PROSITE" id="PS50835"/>
    </source>
</evidence>
<evidence type="ECO:0000256" key="4">
    <source>
        <dbReference type="ARBA" id="ARBA00023170"/>
    </source>
</evidence>
<proteinExistence type="predicted"/>
<dbReference type="Proteomes" id="UP000823872">
    <property type="component" value="Chromosome B3"/>
</dbReference>
<keyword evidence="2" id="KW-0391">Immunity</keyword>
<dbReference type="InterPro" id="IPR007110">
    <property type="entry name" value="Ig-like_dom"/>
</dbReference>
<keyword evidence="9" id="KW-1185">Reference proteome</keyword>
<evidence type="ECO:0000256" key="1">
    <source>
        <dbReference type="ARBA" id="ARBA00022729"/>
    </source>
</evidence>
<evidence type="ECO:0000256" key="6">
    <source>
        <dbReference type="ARBA" id="ARBA00043266"/>
    </source>
</evidence>
<gene>
    <name evidence="8" type="primary">OTX2</name>
</gene>
<keyword evidence="5" id="KW-0393">Immunoglobulin domain</keyword>
<dbReference type="CDD" id="cd04983">
    <property type="entry name" value="IgV_TCR_alpha"/>
    <property type="match status" value="1"/>
</dbReference>
<reference evidence="8" key="2">
    <citation type="submission" date="2025-08" db="UniProtKB">
        <authorList>
            <consortium name="Ensembl"/>
        </authorList>
    </citation>
    <scope>IDENTIFICATION</scope>
    <source>
        <strain evidence="8">breed Abyssinian</strain>
    </source>
</reference>
<keyword evidence="3" id="KW-1064">Adaptive immunity</keyword>
<name>A0ABI7YT20_FELCA</name>
<evidence type="ECO:0000256" key="2">
    <source>
        <dbReference type="ARBA" id="ARBA00022859"/>
    </source>
</evidence>
<organism evidence="8 9">
    <name type="scientific">Felis catus</name>
    <name type="common">Cat</name>
    <name type="synonym">Felis silvestris catus</name>
    <dbReference type="NCBI Taxonomy" id="9685"/>
    <lineage>
        <taxon>Eukaryota</taxon>
        <taxon>Metazoa</taxon>
        <taxon>Chordata</taxon>
        <taxon>Craniata</taxon>
        <taxon>Vertebrata</taxon>
        <taxon>Euteleostomi</taxon>
        <taxon>Mammalia</taxon>
        <taxon>Eutheria</taxon>
        <taxon>Laurasiatheria</taxon>
        <taxon>Carnivora</taxon>
        <taxon>Feliformia</taxon>
        <taxon>Felidae</taxon>
        <taxon>Felinae</taxon>
        <taxon>Felis</taxon>
    </lineage>
</organism>
<keyword evidence="6" id="KW-1279">T cell receptor</keyword>
<dbReference type="SUPFAM" id="SSF48726">
    <property type="entry name" value="Immunoglobulin"/>
    <property type="match status" value="1"/>
</dbReference>